<evidence type="ECO:0000256" key="1">
    <source>
        <dbReference type="SAM" id="MobiDB-lite"/>
    </source>
</evidence>
<keyword evidence="2" id="KW-0812">Transmembrane</keyword>
<feature type="compositionally biased region" description="Basic and acidic residues" evidence="1">
    <location>
        <begin position="1"/>
        <end position="16"/>
    </location>
</feature>
<dbReference type="RefSeq" id="WP_284350263.1">
    <property type="nucleotide sequence ID" value="NZ_BRXS01000003.1"/>
</dbReference>
<keyword evidence="2" id="KW-0472">Membrane</keyword>
<feature type="region of interest" description="Disordered" evidence="1">
    <location>
        <begin position="1"/>
        <end position="32"/>
    </location>
</feature>
<name>A0AA37Q3A7_9BACT</name>
<keyword evidence="2" id="KW-1133">Transmembrane helix</keyword>
<dbReference type="EMBL" id="BRXS01000003">
    <property type="protein sequence ID" value="GLC25804.1"/>
    <property type="molecule type" value="Genomic_DNA"/>
</dbReference>
<reference evidence="3" key="1">
    <citation type="submission" date="2022-08" db="EMBL/GenBank/DDBJ databases">
        <title>Draft genome sequencing of Roseisolibacter agri AW1220.</title>
        <authorList>
            <person name="Tobiishi Y."/>
            <person name="Tonouchi A."/>
        </authorList>
    </citation>
    <scope>NUCLEOTIDE SEQUENCE</scope>
    <source>
        <strain evidence="3">AW1220</strain>
    </source>
</reference>
<evidence type="ECO:0000313" key="4">
    <source>
        <dbReference type="Proteomes" id="UP001161325"/>
    </source>
</evidence>
<protein>
    <submittedName>
        <fullName evidence="3">Uncharacterized protein</fullName>
    </submittedName>
</protein>
<gene>
    <name evidence="3" type="ORF">rosag_23170</name>
</gene>
<sequence>MAAYDDRYPDDRDRPEPIPPYQSGPGYDPRTGAPLATAPAVVHRRRRGGAFWAALAVLLLVIGWGLTRLGRNAEPEVAAMDPVNTPTTTTTAGGEVVGDAGVGGRTDGVAVSAAHPDSVGAGAVRQLVTWANQGGNQALPQESEANHPYTAQGLRLLADALGAASSGRGGEHAAAVARVRRQADLLQASPDDDQHAEYAHAAFMDAARVIGDLRGGEARAELTAAASRVQAGRALSPQGEQVRAYFRLAAAALQGAPATR</sequence>
<organism evidence="3 4">
    <name type="scientific">Roseisolibacter agri</name>
    <dbReference type="NCBI Taxonomy" id="2014610"/>
    <lineage>
        <taxon>Bacteria</taxon>
        <taxon>Pseudomonadati</taxon>
        <taxon>Gemmatimonadota</taxon>
        <taxon>Gemmatimonadia</taxon>
        <taxon>Gemmatimonadales</taxon>
        <taxon>Gemmatimonadaceae</taxon>
        <taxon>Roseisolibacter</taxon>
    </lineage>
</organism>
<accession>A0AA37Q3A7</accession>
<keyword evidence="4" id="KW-1185">Reference proteome</keyword>
<dbReference type="AlphaFoldDB" id="A0AA37Q3A7"/>
<feature type="transmembrane region" description="Helical" evidence="2">
    <location>
        <begin position="49"/>
        <end position="66"/>
    </location>
</feature>
<comment type="caution">
    <text evidence="3">The sequence shown here is derived from an EMBL/GenBank/DDBJ whole genome shotgun (WGS) entry which is preliminary data.</text>
</comment>
<proteinExistence type="predicted"/>
<evidence type="ECO:0000256" key="2">
    <source>
        <dbReference type="SAM" id="Phobius"/>
    </source>
</evidence>
<dbReference type="Proteomes" id="UP001161325">
    <property type="component" value="Unassembled WGS sequence"/>
</dbReference>
<evidence type="ECO:0000313" key="3">
    <source>
        <dbReference type="EMBL" id="GLC25804.1"/>
    </source>
</evidence>